<reference evidence="2" key="1">
    <citation type="submission" date="2022-01" db="EMBL/GenBank/DDBJ databases">
        <title>Genome sequnece data of strain Bradyrhizobium sp. nov.</title>
        <authorList>
            <person name="Zhang J."/>
        </authorList>
    </citation>
    <scope>NUCLEOTIDE SEQUENCE</scope>
    <source>
        <strain evidence="2">WYCCWR 13023</strain>
    </source>
</reference>
<dbReference type="RefSeq" id="WP_237890770.1">
    <property type="nucleotide sequence ID" value="NZ_JAKLTY010000012.1"/>
</dbReference>
<evidence type="ECO:0000256" key="1">
    <source>
        <dbReference type="SAM" id="MobiDB-lite"/>
    </source>
</evidence>
<gene>
    <name evidence="2" type="ORF">L6654_19595</name>
</gene>
<dbReference type="Proteomes" id="UP001139054">
    <property type="component" value="Unassembled WGS sequence"/>
</dbReference>
<proteinExistence type="predicted"/>
<organism evidence="2 3">
    <name type="scientific">Bradyrhizobium zhengyangense</name>
    <dbReference type="NCBI Taxonomy" id="2911009"/>
    <lineage>
        <taxon>Bacteria</taxon>
        <taxon>Pseudomonadati</taxon>
        <taxon>Pseudomonadota</taxon>
        <taxon>Alphaproteobacteria</taxon>
        <taxon>Hyphomicrobiales</taxon>
        <taxon>Nitrobacteraceae</taxon>
        <taxon>Bradyrhizobium</taxon>
    </lineage>
</organism>
<comment type="caution">
    <text evidence="2">The sequence shown here is derived from an EMBL/GenBank/DDBJ whole genome shotgun (WGS) entry which is preliminary data.</text>
</comment>
<sequence>MTNLAKLLAKLDDANDDLWTQEGEPTLSAASNLAGRRLSRDDVRATGRMRGQARGAEKQAPTDYALKLAKAELATAEKVAEVAAIERRLKAARVALGESYARYIRHQAKPSVEDSIRQHLNRTAEHEAAGNVAAPVVTQHQSVLDSLMANGGRRGTAKPRVLVR</sequence>
<evidence type="ECO:0000313" key="2">
    <source>
        <dbReference type="EMBL" id="MCG2628844.1"/>
    </source>
</evidence>
<accession>A0A9X1UAY0</accession>
<dbReference type="AlphaFoldDB" id="A0A9X1UAY0"/>
<protein>
    <submittedName>
        <fullName evidence="2">Uncharacterized protein</fullName>
    </submittedName>
</protein>
<feature type="region of interest" description="Disordered" evidence="1">
    <location>
        <begin position="30"/>
        <end position="58"/>
    </location>
</feature>
<evidence type="ECO:0000313" key="3">
    <source>
        <dbReference type="Proteomes" id="UP001139054"/>
    </source>
</evidence>
<name>A0A9X1UAY0_9BRAD</name>
<dbReference type="EMBL" id="JAKLTY010000012">
    <property type="protein sequence ID" value="MCG2628844.1"/>
    <property type="molecule type" value="Genomic_DNA"/>
</dbReference>